<evidence type="ECO:0000313" key="3">
    <source>
        <dbReference type="Proteomes" id="UP000054742"/>
    </source>
</evidence>
<dbReference type="Proteomes" id="UP000054742">
    <property type="component" value="Unassembled WGS sequence"/>
</dbReference>
<comment type="caution">
    <text evidence="2">The sequence shown here is derived from an EMBL/GenBank/DDBJ whole genome shotgun (WGS) entry which is preliminary data.</text>
</comment>
<evidence type="ECO:0000256" key="1">
    <source>
        <dbReference type="SAM" id="MobiDB-lite"/>
    </source>
</evidence>
<proteinExistence type="predicted"/>
<gene>
    <name evidence="2" type="ORF">Lbru_1526</name>
</gene>
<evidence type="ECO:0000313" key="2">
    <source>
        <dbReference type="EMBL" id="KTC84165.1"/>
    </source>
</evidence>
<protein>
    <submittedName>
        <fullName evidence="2">Uncharacterized protein</fullName>
    </submittedName>
</protein>
<name>A0A0W0SMI3_9GAMM</name>
<organism evidence="2 3">
    <name type="scientific">Legionella brunensis</name>
    <dbReference type="NCBI Taxonomy" id="29422"/>
    <lineage>
        <taxon>Bacteria</taxon>
        <taxon>Pseudomonadati</taxon>
        <taxon>Pseudomonadota</taxon>
        <taxon>Gammaproteobacteria</taxon>
        <taxon>Legionellales</taxon>
        <taxon>Legionellaceae</taxon>
        <taxon>Legionella</taxon>
    </lineage>
</organism>
<feature type="region of interest" description="Disordered" evidence="1">
    <location>
        <begin position="25"/>
        <end position="69"/>
    </location>
</feature>
<dbReference type="EMBL" id="LNXV01000011">
    <property type="protein sequence ID" value="KTC84165.1"/>
    <property type="molecule type" value="Genomic_DNA"/>
</dbReference>
<dbReference type="AlphaFoldDB" id="A0A0W0SMI3"/>
<keyword evidence="3" id="KW-1185">Reference proteome</keyword>
<sequence>MKEIPKDKPAKWSFIETSRSVLEKQKLTNSSESVESSDKTKIPLTPDNISEADPEVKEFLSDLSKSSLR</sequence>
<reference evidence="2 3" key="1">
    <citation type="submission" date="2015-11" db="EMBL/GenBank/DDBJ databases">
        <title>Genomic analysis of 38 Legionella species identifies large and diverse effector repertoires.</title>
        <authorList>
            <person name="Burstein D."/>
            <person name="Amaro F."/>
            <person name="Zusman T."/>
            <person name="Lifshitz Z."/>
            <person name="Cohen O."/>
            <person name="Gilbert J.A."/>
            <person name="Pupko T."/>
            <person name="Shuman H.A."/>
            <person name="Segal G."/>
        </authorList>
    </citation>
    <scope>NUCLEOTIDE SEQUENCE [LARGE SCALE GENOMIC DNA]</scope>
    <source>
        <strain evidence="2 3">ATCC 43878</strain>
    </source>
</reference>
<dbReference type="PATRIC" id="fig|29422.6.peg.1614"/>
<accession>A0A0W0SMI3</accession>
<dbReference type="STRING" id="29422.Lbru_1526"/>
<dbReference type="RefSeq" id="WP_058441593.1">
    <property type="nucleotide sequence ID" value="NZ_CAAAHU010000003.1"/>
</dbReference>